<dbReference type="PANTHER" id="PTHR43179">
    <property type="entry name" value="RHAMNOSYLTRANSFERASE WBBL"/>
    <property type="match status" value="1"/>
</dbReference>
<dbReference type="RefSeq" id="WP_379890041.1">
    <property type="nucleotide sequence ID" value="NZ_JBHSDI010000062.1"/>
</dbReference>
<evidence type="ECO:0000313" key="6">
    <source>
        <dbReference type="EMBL" id="MFC4260972.1"/>
    </source>
</evidence>
<keyword evidence="2 6" id="KW-0328">Glycosyltransferase</keyword>
<proteinExistence type="inferred from homology"/>
<keyword evidence="3 6" id="KW-0808">Transferase</keyword>
<sequence length="296" mass="33710">MPHNPELSIIVPACNEGDNLADTVSSLLENTRGIHFELIVVDDGSDDGSADRLKQHPDPRLRILSGPRQGPARARNRGAEMANGRLLLFMDAHCYAPQGWLQPLLDALDDHPGTGVVGPAISNTQNLRMCGYGGTWRDARLDMIWLPHADQVREVPFQPAGCQLVRREAFTDAGGYDGRMSRWGSEDVEFCIRVWRAGWHIRVQPASTVAHYFRQKPPYQIDHYRIIYNRVRMVLMHFEGRRLARILRHQFGSAQVEHALAEQFLDPTTQADRTAYQQRFPRSTDWFCDYLGLLPE</sequence>
<name>A0ABV8QMZ1_9GAMM</name>
<protein>
    <submittedName>
        <fullName evidence="6">Glycosyltransferase family 2 protein</fullName>
        <ecNumber evidence="6">2.4.-.-</ecNumber>
    </submittedName>
</protein>
<dbReference type="Proteomes" id="UP001595798">
    <property type="component" value="Unassembled WGS sequence"/>
</dbReference>
<accession>A0ABV8QMZ1</accession>
<evidence type="ECO:0000256" key="1">
    <source>
        <dbReference type="ARBA" id="ARBA00006739"/>
    </source>
</evidence>
<feature type="compositionally biased region" description="Basic and acidic residues" evidence="4">
    <location>
        <begin position="49"/>
        <end position="61"/>
    </location>
</feature>
<dbReference type="Pfam" id="PF00535">
    <property type="entry name" value="Glycos_transf_2"/>
    <property type="match status" value="1"/>
</dbReference>
<dbReference type="PANTHER" id="PTHR43179:SF12">
    <property type="entry name" value="GALACTOFURANOSYLTRANSFERASE GLFT2"/>
    <property type="match status" value="1"/>
</dbReference>
<dbReference type="Gene3D" id="3.90.550.10">
    <property type="entry name" value="Spore Coat Polysaccharide Biosynthesis Protein SpsA, Chain A"/>
    <property type="match status" value="1"/>
</dbReference>
<comment type="similarity">
    <text evidence="1">Belongs to the glycosyltransferase 2 family.</text>
</comment>
<evidence type="ECO:0000259" key="5">
    <source>
        <dbReference type="Pfam" id="PF00535"/>
    </source>
</evidence>
<dbReference type="InterPro" id="IPR029044">
    <property type="entry name" value="Nucleotide-diphossugar_trans"/>
</dbReference>
<evidence type="ECO:0000256" key="4">
    <source>
        <dbReference type="SAM" id="MobiDB-lite"/>
    </source>
</evidence>
<gene>
    <name evidence="6" type="ORF">ACFOZ5_18280</name>
</gene>
<dbReference type="SUPFAM" id="SSF53448">
    <property type="entry name" value="Nucleotide-diphospho-sugar transferases"/>
    <property type="match status" value="1"/>
</dbReference>
<feature type="domain" description="Glycosyltransferase 2-like" evidence="5">
    <location>
        <begin position="8"/>
        <end position="170"/>
    </location>
</feature>
<evidence type="ECO:0000256" key="2">
    <source>
        <dbReference type="ARBA" id="ARBA00022676"/>
    </source>
</evidence>
<dbReference type="EMBL" id="JBHSDI010000062">
    <property type="protein sequence ID" value="MFC4260972.1"/>
    <property type="molecule type" value="Genomic_DNA"/>
</dbReference>
<feature type="region of interest" description="Disordered" evidence="4">
    <location>
        <begin position="47"/>
        <end position="76"/>
    </location>
</feature>
<comment type="caution">
    <text evidence="6">The sequence shown here is derived from an EMBL/GenBank/DDBJ whole genome shotgun (WGS) entry which is preliminary data.</text>
</comment>
<organism evidence="6 7">
    <name type="scientific">Marinobacter lacisalsi</name>
    <dbReference type="NCBI Taxonomy" id="475979"/>
    <lineage>
        <taxon>Bacteria</taxon>
        <taxon>Pseudomonadati</taxon>
        <taxon>Pseudomonadota</taxon>
        <taxon>Gammaproteobacteria</taxon>
        <taxon>Pseudomonadales</taxon>
        <taxon>Marinobacteraceae</taxon>
        <taxon>Marinobacter</taxon>
    </lineage>
</organism>
<reference evidence="7" key="1">
    <citation type="journal article" date="2019" name="Int. J. Syst. Evol. Microbiol.">
        <title>The Global Catalogue of Microorganisms (GCM) 10K type strain sequencing project: providing services to taxonomists for standard genome sequencing and annotation.</title>
        <authorList>
            <consortium name="The Broad Institute Genomics Platform"/>
            <consortium name="The Broad Institute Genome Sequencing Center for Infectious Disease"/>
            <person name="Wu L."/>
            <person name="Ma J."/>
        </authorList>
    </citation>
    <scope>NUCLEOTIDE SEQUENCE [LARGE SCALE GENOMIC DNA]</scope>
    <source>
        <strain evidence="7">CECT 7297</strain>
    </source>
</reference>
<evidence type="ECO:0000256" key="3">
    <source>
        <dbReference type="ARBA" id="ARBA00022679"/>
    </source>
</evidence>
<keyword evidence="7" id="KW-1185">Reference proteome</keyword>
<dbReference type="InterPro" id="IPR001173">
    <property type="entry name" value="Glyco_trans_2-like"/>
</dbReference>
<dbReference type="GO" id="GO:0016757">
    <property type="term" value="F:glycosyltransferase activity"/>
    <property type="evidence" value="ECO:0007669"/>
    <property type="project" value="UniProtKB-KW"/>
</dbReference>
<evidence type="ECO:0000313" key="7">
    <source>
        <dbReference type="Proteomes" id="UP001595798"/>
    </source>
</evidence>
<dbReference type="EC" id="2.4.-.-" evidence="6"/>